<protein>
    <submittedName>
        <fullName evidence="1">Uncharacterized protein</fullName>
    </submittedName>
</protein>
<evidence type="ECO:0000313" key="1">
    <source>
        <dbReference type="EMBL" id="WVT03656.1"/>
    </source>
</evidence>
<organism evidence="1 2">
    <name type="scientific">Sinorhizobium chiapasense</name>
    <dbReference type="NCBI Taxonomy" id="501572"/>
    <lineage>
        <taxon>Bacteria</taxon>
        <taxon>Pseudomonadati</taxon>
        <taxon>Pseudomonadota</taxon>
        <taxon>Alphaproteobacteria</taxon>
        <taxon>Hyphomicrobiales</taxon>
        <taxon>Rhizobiaceae</taxon>
        <taxon>Sinorhizobium/Ensifer group</taxon>
        <taxon>Sinorhizobium</taxon>
    </lineage>
</organism>
<sequence>MNRAYRNLLPDERAALQAFADAYGRRWRDVLDNVYWYNARIWRGPVEGQGNILHAIRNEFGPTWLHKVCDIKQRSRVR</sequence>
<dbReference type="EMBL" id="CP133148">
    <property type="protein sequence ID" value="WVT03656.1"/>
    <property type="molecule type" value="Genomic_DNA"/>
</dbReference>
<dbReference type="Proteomes" id="UP001432360">
    <property type="component" value="Chromosome"/>
</dbReference>
<reference evidence="1" key="1">
    <citation type="submission" date="2023-08" db="EMBL/GenBank/DDBJ databases">
        <title>Complete genome sequence of Sinorhizobium chiapanecum ITTG S70 isolated from Acaciella angustissima nodules in Chiapas-Mexico.</title>
        <authorList>
            <person name="Rincon-Rosales R."/>
            <person name="Rogel M.A."/>
            <person name="Rincon-Medina C.I."/>
            <person name="Guerrero G."/>
            <person name="Manzano-Gomez L.A."/>
            <person name="Lopez-Lopez A."/>
            <person name="Rincon Molina F.A."/>
            <person name="Martinez-Romero E."/>
        </authorList>
    </citation>
    <scope>NUCLEOTIDE SEQUENCE</scope>
    <source>
        <strain evidence="1">ITTG S70</strain>
    </source>
</reference>
<evidence type="ECO:0000313" key="2">
    <source>
        <dbReference type="Proteomes" id="UP001432360"/>
    </source>
</evidence>
<accession>A0ABZ2BBG5</accession>
<dbReference type="RefSeq" id="WP_331372866.1">
    <property type="nucleotide sequence ID" value="NZ_CP133148.1"/>
</dbReference>
<proteinExistence type="predicted"/>
<gene>
    <name evidence="1" type="ORF">RB548_19630</name>
</gene>
<keyword evidence="2" id="KW-1185">Reference proteome</keyword>
<name>A0ABZ2BBG5_9HYPH</name>